<accession>A0A318RU29</accession>
<organism evidence="5 6">
    <name type="scientific">Williamsia limnetica</name>
    <dbReference type="NCBI Taxonomy" id="882452"/>
    <lineage>
        <taxon>Bacteria</taxon>
        <taxon>Bacillati</taxon>
        <taxon>Actinomycetota</taxon>
        <taxon>Actinomycetes</taxon>
        <taxon>Mycobacteriales</taxon>
        <taxon>Nocardiaceae</taxon>
        <taxon>Williamsia</taxon>
    </lineage>
</organism>
<evidence type="ECO:0000259" key="4">
    <source>
        <dbReference type="PROSITE" id="PS01124"/>
    </source>
</evidence>
<dbReference type="InterPro" id="IPR011051">
    <property type="entry name" value="RmlC_Cupin_sf"/>
</dbReference>
<dbReference type="PANTHER" id="PTHR11019:SF199">
    <property type="entry name" value="HTH-TYPE TRANSCRIPTIONAL REGULATOR NIMR"/>
    <property type="match status" value="1"/>
</dbReference>
<dbReference type="AlphaFoldDB" id="A0A318RU29"/>
<dbReference type="Pfam" id="PF07883">
    <property type="entry name" value="Cupin_2"/>
    <property type="match status" value="1"/>
</dbReference>
<dbReference type="PROSITE" id="PS01124">
    <property type="entry name" value="HTH_ARAC_FAMILY_2"/>
    <property type="match status" value="1"/>
</dbReference>
<dbReference type="GO" id="GO:0043565">
    <property type="term" value="F:sequence-specific DNA binding"/>
    <property type="evidence" value="ECO:0007669"/>
    <property type="project" value="InterPro"/>
</dbReference>
<evidence type="ECO:0000313" key="5">
    <source>
        <dbReference type="EMBL" id="PYE19528.1"/>
    </source>
</evidence>
<keyword evidence="3" id="KW-0804">Transcription</keyword>
<dbReference type="PANTHER" id="PTHR11019">
    <property type="entry name" value="HTH-TYPE TRANSCRIPTIONAL REGULATOR NIMR"/>
    <property type="match status" value="1"/>
</dbReference>
<dbReference type="EMBL" id="QJSP01000003">
    <property type="protein sequence ID" value="PYE19528.1"/>
    <property type="molecule type" value="Genomic_DNA"/>
</dbReference>
<dbReference type="PRINTS" id="PR00032">
    <property type="entry name" value="HTHARAC"/>
</dbReference>
<dbReference type="InterPro" id="IPR018062">
    <property type="entry name" value="HTH_AraC-typ_CS"/>
</dbReference>
<dbReference type="Gene3D" id="2.60.120.10">
    <property type="entry name" value="Jelly Rolls"/>
    <property type="match status" value="1"/>
</dbReference>
<dbReference type="InterPro" id="IPR020449">
    <property type="entry name" value="Tscrpt_reg_AraC-type_HTH"/>
</dbReference>
<protein>
    <submittedName>
        <fullName evidence="5">AraC family transcriptional regulator</fullName>
    </submittedName>
</protein>
<dbReference type="Pfam" id="PF12833">
    <property type="entry name" value="HTH_18"/>
    <property type="match status" value="1"/>
</dbReference>
<dbReference type="SMART" id="SM00342">
    <property type="entry name" value="HTH_ARAC"/>
    <property type="match status" value="1"/>
</dbReference>
<sequence>MDTAMTENPYRLAANTASVDTDTANGSIEDFFVTRDACDVGLHFEPHRHDTDELMWAREGRLDVRFGGRNLSLHHGHMAWIPAQVTHEATLLGDGELMCLFADTPLRPPGDRFLEPHVVAASSLMGTLVQHLRDLERPRAERRKTRELLTELIATSEVREDTLAMPRDGRAAIVADELLANPADQRTLVELAEFVQISPRTLARTFIAETGSSLGKWRNRARLNHSLTLLKQGLAVEEVAAGVGYRTTSSFIETFRNGFGLTPAAYRRRFLT</sequence>
<dbReference type="SUPFAM" id="SSF51182">
    <property type="entry name" value="RmlC-like cupins"/>
    <property type="match status" value="1"/>
</dbReference>
<evidence type="ECO:0000313" key="6">
    <source>
        <dbReference type="Proteomes" id="UP000247591"/>
    </source>
</evidence>
<dbReference type="InterPro" id="IPR014710">
    <property type="entry name" value="RmlC-like_jellyroll"/>
</dbReference>
<evidence type="ECO:0000256" key="3">
    <source>
        <dbReference type="ARBA" id="ARBA00023163"/>
    </source>
</evidence>
<dbReference type="Proteomes" id="UP000247591">
    <property type="component" value="Unassembled WGS sequence"/>
</dbReference>
<dbReference type="PROSITE" id="PS00041">
    <property type="entry name" value="HTH_ARAC_FAMILY_1"/>
    <property type="match status" value="1"/>
</dbReference>
<reference evidence="5 6" key="1">
    <citation type="submission" date="2018-06" db="EMBL/GenBank/DDBJ databases">
        <title>Genomic Encyclopedia of Type Strains, Phase IV (KMG-IV): sequencing the most valuable type-strain genomes for metagenomic binning, comparative biology and taxonomic classification.</title>
        <authorList>
            <person name="Goeker M."/>
        </authorList>
    </citation>
    <scope>NUCLEOTIDE SEQUENCE [LARGE SCALE GENOMIC DNA]</scope>
    <source>
        <strain evidence="5 6">DSM 45521</strain>
    </source>
</reference>
<dbReference type="SUPFAM" id="SSF46689">
    <property type="entry name" value="Homeodomain-like"/>
    <property type="match status" value="1"/>
</dbReference>
<evidence type="ECO:0000256" key="1">
    <source>
        <dbReference type="ARBA" id="ARBA00023015"/>
    </source>
</evidence>
<keyword evidence="2" id="KW-0238">DNA-binding</keyword>
<feature type="domain" description="HTH araC/xylS-type" evidence="4">
    <location>
        <begin position="169"/>
        <end position="269"/>
    </location>
</feature>
<dbReference type="GO" id="GO:0003700">
    <property type="term" value="F:DNA-binding transcription factor activity"/>
    <property type="evidence" value="ECO:0007669"/>
    <property type="project" value="InterPro"/>
</dbReference>
<dbReference type="Gene3D" id="1.10.10.60">
    <property type="entry name" value="Homeodomain-like"/>
    <property type="match status" value="1"/>
</dbReference>
<comment type="caution">
    <text evidence="5">The sequence shown here is derived from an EMBL/GenBank/DDBJ whole genome shotgun (WGS) entry which is preliminary data.</text>
</comment>
<keyword evidence="1" id="KW-0805">Transcription regulation</keyword>
<evidence type="ECO:0000256" key="2">
    <source>
        <dbReference type="ARBA" id="ARBA00023125"/>
    </source>
</evidence>
<keyword evidence="6" id="KW-1185">Reference proteome</keyword>
<dbReference type="InterPro" id="IPR018060">
    <property type="entry name" value="HTH_AraC"/>
</dbReference>
<gene>
    <name evidence="5" type="ORF">DFR67_103441</name>
</gene>
<proteinExistence type="predicted"/>
<dbReference type="InterPro" id="IPR009057">
    <property type="entry name" value="Homeodomain-like_sf"/>
</dbReference>
<dbReference type="InterPro" id="IPR013096">
    <property type="entry name" value="Cupin_2"/>
</dbReference>
<name>A0A318RU29_WILLI</name>